<feature type="transmembrane region" description="Helical" evidence="8">
    <location>
        <begin position="37"/>
        <end position="54"/>
    </location>
</feature>
<keyword evidence="4" id="KW-1003">Cell membrane</keyword>
<feature type="transmembrane region" description="Helical" evidence="8">
    <location>
        <begin position="98"/>
        <end position="121"/>
    </location>
</feature>
<name>A0A0N0LYE6_9GAMM</name>
<feature type="transmembrane region" description="Helical" evidence="8">
    <location>
        <begin position="253"/>
        <end position="272"/>
    </location>
</feature>
<evidence type="ECO:0000256" key="2">
    <source>
        <dbReference type="ARBA" id="ARBA00010145"/>
    </source>
</evidence>
<evidence type="ECO:0000256" key="4">
    <source>
        <dbReference type="ARBA" id="ARBA00022475"/>
    </source>
</evidence>
<keyword evidence="10" id="KW-1185">Reference proteome</keyword>
<dbReference type="InterPro" id="IPR038770">
    <property type="entry name" value="Na+/solute_symporter_sf"/>
</dbReference>
<feature type="transmembrane region" description="Helical" evidence="8">
    <location>
        <begin position="169"/>
        <end position="187"/>
    </location>
</feature>
<dbReference type="OrthoDB" id="5870554at2"/>
<protein>
    <recommendedName>
        <fullName evidence="11">Transporter</fullName>
    </recommendedName>
</protein>
<dbReference type="GO" id="GO:0055085">
    <property type="term" value="P:transmembrane transport"/>
    <property type="evidence" value="ECO:0007669"/>
    <property type="project" value="InterPro"/>
</dbReference>
<evidence type="ECO:0000256" key="8">
    <source>
        <dbReference type="SAM" id="Phobius"/>
    </source>
</evidence>
<keyword evidence="6 8" id="KW-1133">Transmembrane helix</keyword>
<dbReference type="AlphaFoldDB" id="A0A0N0LYE6"/>
<feature type="transmembrane region" description="Helical" evidence="8">
    <location>
        <begin position="226"/>
        <end position="247"/>
    </location>
</feature>
<comment type="similarity">
    <text evidence="2">Belongs to the auxin efflux carrier (TC 2.A.69) family.</text>
</comment>
<dbReference type="Pfam" id="PF03547">
    <property type="entry name" value="Mem_trans"/>
    <property type="match status" value="1"/>
</dbReference>
<sequence length="307" mass="33615">MHIFSIIFPLIFLVLCGFICSRSTFLSQGHVEGLSKFTFYISVPAFLFLNMAKADLQNSVSLYGFLSFYIPVILIFLLALVIDRFYLSKQSHYERHSVFALGSSYSNTVLVGLPIIIAAMGDQMMGIIFMIITFHSALLFTFTFLISAKGSKHAFSWSKFAKNMLLNPVVLSISSGIAVNAAGISLFDNLNTGLTLLAQPAIPCALFVLGANLAFYKVAENWRGAIIASILKLFILPSLVFLIGKTIFQLQPALLNVLVLLSASPLGVNAYLIACQIKQHQATLASTVVISTVLSVFSFSFWLSVLL</sequence>
<dbReference type="Proteomes" id="UP000037848">
    <property type="component" value="Unassembled WGS sequence"/>
</dbReference>
<dbReference type="EMBL" id="LHPH01000019">
    <property type="protein sequence ID" value="KPH61029.1"/>
    <property type="molecule type" value="Genomic_DNA"/>
</dbReference>
<feature type="transmembrane region" description="Helical" evidence="8">
    <location>
        <begin position="284"/>
        <end position="305"/>
    </location>
</feature>
<evidence type="ECO:0000313" key="9">
    <source>
        <dbReference type="EMBL" id="KPH61029.1"/>
    </source>
</evidence>
<dbReference type="RefSeq" id="WP_054206044.1">
    <property type="nucleotide sequence ID" value="NZ_LHPH01000019.1"/>
</dbReference>
<dbReference type="PATRIC" id="fig|187330.3.peg.1511"/>
<dbReference type="PANTHER" id="PTHR36838:SF3">
    <property type="entry name" value="TRANSPORTER AUXIN EFFLUX CARRIER EC FAMILY"/>
    <property type="match status" value="1"/>
</dbReference>
<evidence type="ECO:0000256" key="3">
    <source>
        <dbReference type="ARBA" id="ARBA00022448"/>
    </source>
</evidence>
<evidence type="ECO:0000256" key="7">
    <source>
        <dbReference type="ARBA" id="ARBA00023136"/>
    </source>
</evidence>
<comment type="subcellular location">
    <subcellularLocation>
        <location evidence="1">Cell membrane</location>
        <topology evidence="1">Multi-pass membrane protein</topology>
    </subcellularLocation>
</comment>
<feature type="transmembrane region" description="Helical" evidence="8">
    <location>
        <begin position="66"/>
        <end position="86"/>
    </location>
</feature>
<accession>A0A0N0LYE6</accession>
<evidence type="ECO:0000256" key="6">
    <source>
        <dbReference type="ARBA" id="ARBA00022989"/>
    </source>
</evidence>
<feature type="transmembrane region" description="Helical" evidence="8">
    <location>
        <begin position="6"/>
        <end position="25"/>
    </location>
</feature>
<keyword evidence="7 8" id="KW-0472">Membrane</keyword>
<dbReference type="InterPro" id="IPR004776">
    <property type="entry name" value="Mem_transp_PIN-like"/>
</dbReference>
<reference evidence="9 10" key="1">
    <citation type="submission" date="2015-08" db="EMBL/GenBank/DDBJ databases">
        <title>Draft Genome Sequence of Pseudoalteromonas porphyrae UCD-SED14.</title>
        <authorList>
            <person name="Coil D.A."/>
            <person name="Jospin G."/>
            <person name="Lee R.D."/>
            <person name="Eisen J.A."/>
        </authorList>
    </citation>
    <scope>NUCLEOTIDE SEQUENCE [LARGE SCALE GENOMIC DNA]</scope>
    <source>
        <strain evidence="9 10">UCD-SED14</strain>
    </source>
</reference>
<dbReference type="PANTHER" id="PTHR36838">
    <property type="entry name" value="AUXIN EFFLUX CARRIER FAMILY PROTEIN"/>
    <property type="match status" value="1"/>
</dbReference>
<comment type="caution">
    <text evidence="9">The sequence shown here is derived from an EMBL/GenBank/DDBJ whole genome shotgun (WGS) entry which is preliminary data.</text>
</comment>
<feature type="transmembrane region" description="Helical" evidence="8">
    <location>
        <begin position="127"/>
        <end position="148"/>
    </location>
</feature>
<evidence type="ECO:0008006" key="11">
    <source>
        <dbReference type="Google" id="ProtNLM"/>
    </source>
</evidence>
<evidence type="ECO:0000256" key="1">
    <source>
        <dbReference type="ARBA" id="ARBA00004651"/>
    </source>
</evidence>
<organism evidence="9 10">
    <name type="scientific">Pseudoalteromonas porphyrae</name>
    <dbReference type="NCBI Taxonomy" id="187330"/>
    <lineage>
        <taxon>Bacteria</taxon>
        <taxon>Pseudomonadati</taxon>
        <taxon>Pseudomonadota</taxon>
        <taxon>Gammaproteobacteria</taxon>
        <taxon>Alteromonadales</taxon>
        <taxon>Pseudoalteromonadaceae</taxon>
        <taxon>Pseudoalteromonas</taxon>
    </lineage>
</organism>
<feature type="transmembrane region" description="Helical" evidence="8">
    <location>
        <begin position="193"/>
        <end position="214"/>
    </location>
</feature>
<dbReference type="Gene3D" id="1.20.1530.20">
    <property type="match status" value="1"/>
</dbReference>
<proteinExistence type="inferred from homology"/>
<evidence type="ECO:0000256" key="5">
    <source>
        <dbReference type="ARBA" id="ARBA00022692"/>
    </source>
</evidence>
<dbReference type="STRING" id="187330.AMS58_16010"/>
<keyword evidence="5 8" id="KW-0812">Transmembrane</keyword>
<evidence type="ECO:0000313" key="10">
    <source>
        <dbReference type="Proteomes" id="UP000037848"/>
    </source>
</evidence>
<keyword evidence="3" id="KW-0813">Transport</keyword>
<gene>
    <name evidence="9" type="ORF">ADS77_15390</name>
</gene>
<dbReference type="GO" id="GO:0005886">
    <property type="term" value="C:plasma membrane"/>
    <property type="evidence" value="ECO:0007669"/>
    <property type="project" value="UniProtKB-SubCell"/>
</dbReference>